<dbReference type="GO" id="GO:0008270">
    <property type="term" value="F:zinc ion binding"/>
    <property type="evidence" value="ECO:0007669"/>
    <property type="project" value="InterPro"/>
</dbReference>
<dbReference type="EMBL" id="KZ680207">
    <property type="protein sequence ID" value="PTB70425.1"/>
    <property type="molecule type" value="Genomic_DNA"/>
</dbReference>
<dbReference type="RefSeq" id="XP_024753745.1">
    <property type="nucleotide sequence ID" value="XM_024895913.1"/>
</dbReference>
<dbReference type="GeneID" id="36604031"/>
<accession>A0A2T4BM84</accession>
<evidence type="ECO:0000256" key="1">
    <source>
        <dbReference type="ARBA" id="ARBA00023242"/>
    </source>
</evidence>
<gene>
    <name evidence="3" type="ORF">BBK36DRAFT_1174218</name>
</gene>
<protein>
    <recommendedName>
        <fullName evidence="5">Zn(2)-C6 fungal-type domain-containing protein</fullName>
    </recommendedName>
</protein>
<evidence type="ECO:0000313" key="3">
    <source>
        <dbReference type="EMBL" id="PTB70425.1"/>
    </source>
</evidence>
<feature type="compositionally biased region" description="Polar residues" evidence="2">
    <location>
        <begin position="214"/>
        <end position="227"/>
    </location>
</feature>
<evidence type="ECO:0000256" key="2">
    <source>
        <dbReference type="SAM" id="MobiDB-lite"/>
    </source>
</evidence>
<dbReference type="Proteomes" id="UP000241546">
    <property type="component" value="Unassembled WGS sequence"/>
</dbReference>
<name>A0A2T4BM84_9HYPO</name>
<feature type="region of interest" description="Disordered" evidence="2">
    <location>
        <begin position="199"/>
        <end position="227"/>
    </location>
</feature>
<dbReference type="AlphaFoldDB" id="A0A2T4BM84"/>
<organism evidence="3 4">
    <name type="scientific">Trichoderma citrinoviride</name>
    <dbReference type="NCBI Taxonomy" id="58853"/>
    <lineage>
        <taxon>Eukaryota</taxon>
        <taxon>Fungi</taxon>
        <taxon>Dikarya</taxon>
        <taxon>Ascomycota</taxon>
        <taxon>Pezizomycotina</taxon>
        <taxon>Sordariomycetes</taxon>
        <taxon>Hypocreomycetidae</taxon>
        <taxon>Hypocreales</taxon>
        <taxon>Hypocreaceae</taxon>
        <taxon>Trichoderma</taxon>
    </lineage>
</organism>
<feature type="compositionally biased region" description="Basic residues" evidence="2">
    <location>
        <begin position="19"/>
        <end position="38"/>
    </location>
</feature>
<keyword evidence="1" id="KW-0539">Nucleus</keyword>
<dbReference type="CDD" id="cd00067">
    <property type="entry name" value="GAL4"/>
    <property type="match status" value="1"/>
</dbReference>
<evidence type="ECO:0000313" key="4">
    <source>
        <dbReference type="Proteomes" id="UP000241546"/>
    </source>
</evidence>
<keyword evidence="4" id="KW-1185">Reference proteome</keyword>
<sequence length="227" mass="24427">MVSHVKKPGVGPSQDPKAPRKTSKPKPNAKPRTRIRSRTSKCMHCRQRRVMCNGFKQTCVRCAKDVVLELQPQCMDVDSGFGNAEGNLPAPVEIWTADPMQIDSGSGSNDVDPVPHSEPNAPSTLAVAPEMGGEQQSAGDATAPSREHTLPFSFQGQPWSGAPTPSFLSGITPWTPMDSSTFTSLQPFMLPPENTSYEASMASAVDTNPPATPNHATDNRPSTYGFY</sequence>
<proteinExistence type="predicted"/>
<evidence type="ECO:0008006" key="5">
    <source>
        <dbReference type="Google" id="ProtNLM"/>
    </source>
</evidence>
<dbReference type="GO" id="GO:0000981">
    <property type="term" value="F:DNA-binding transcription factor activity, RNA polymerase II-specific"/>
    <property type="evidence" value="ECO:0007669"/>
    <property type="project" value="InterPro"/>
</dbReference>
<feature type="region of interest" description="Disordered" evidence="2">
    <location>
        <begin position="1"/>
        <end position="38"/>
    </location>
</feature>
<feature type="region of interest" description="Disordered" evidence="2">
    <location>
        <begin position="104"/>
        <end position="145"/>
    </location>
</feature>
<dbReference type="InterPro" id="IPR001138">
    <property type="entry name" value="Zn2Cys6_DnaBD"/>
</dbReference>
<reference evidence="4" key="1">
    <citation type="submission" date="2016-07" db="EMBL/GenBank/DDBJ databases">
        <title>Multiple horizontal gene transfer events from other fungi enriched the ability of initially mycotrophic Trichoderma (Ascomycota) to feed on dead plant biomass.</title>
        <authorList>
            <consortium name="DOE Joint Genome Institute"/>
            <person name="Atanasova L."/>
            <person name="Chenthamara K."/>
            <person name="Zhang J."/>
            <person name="Grujic M."/>
            <person name="Henrissat B."/>
            <person name="Kuo A."/>
            <person name="Aerts A."/>
            <person name="Salamov A."/>
            <person name="Lipzen A."/>
            <person name="Labutti K."/>
            <person name="Barry K."/>
            <person name="Miao Y."/>
            <person name="Rahimi M.J."/>
            <person name="Shen Q."/>
            <person name="Grigoriev I.V."/>
            <person name="Kubicek C.P."/>
            <person name="Druzhinina I.S."/>
        </authorList>
    </citation>
    <scope>NUCLEOTIDE SEQUENCE [LARGE SCALE GENOMIC DNA]</scope>
    <source>
        <strain evidence="4">TUCIM 6016</strain>
    </source>
</reference>